<dbReference type="Pfam" id="PF12796">
    <property type="entry name" value="Ank_2"/>
    <property type="match status" value="1"/>
</dbReference>
<dbReference type="HOGENOM" id="CLU_000134_20_1_1"/>
<dbReference type="Proteomes" id="UP000015241">
    <property type="component" value="Unassembled WGS sequence"/>
</dbReference>
<evidence type="ECO:0000313" key="3">
    <source>
        <dbReference type="Proteomes" id="UP000015241"/>
    </source>
</evidence>
<protein>
    <submittedName>
        <fullName evidence="2">Uncharacterized protein</fullName>
    </submittedName>
</protein>
<dbReference type="SMART" id="SM00248">
    <property type="entry name" value="ANK"/>
    <property type="match status" value="2"/>
</dbReference>
<dbReference type="EMBL" id="KE504149">
    <property type="protein sequence ID" value="EPT00441.1"/>
    <property type="molecule type" value="Genomic_DNA"/>
</dbReference>
<gene>
    <name evidence="2" type="ORF">FOMPIDRAFT_1023815</name>
</gene>
<dbReference type="STRING" id="743788.S8FG82"/>
<keyword evidence="1" id="KW-0040">ANK repeat</keyword>
<dbReference type="InParanoid" id="S8FG82"/>
<dbReference type="AlphaFoldDB" id="S8FG82"/>
<feature type="repeat" description="ANK" evidence="1">
    <location>
        <begin position="45"/>
        <end position="68"/>
    </location>
</feature>
<dbReference type="PROSITE" id="PS50088">
    <property type="entry name" value="ANK_REPEAT"/>
    <property type="match status" value="1"/>
</dbReference>
<dbReference type="PANTHER" id="PTHR24121">
    <property type="entry name" value="NO MECHANORECEPTOR POTENTIAL C, ISOFORM D-RELATED"/>
    <property type="match status" value="1"/>
</dbReference>
<evidence type="ECO:0000256" key="1">
    <source>
        <dbReference type="PROSITE-ProRule" id="PRU00023"/>
    </source>
</evidence>
<dbReference type="InterPro" id="IPR002110">
    <property type="entry name" value="Ankyrin_rpt"/>
</dbReference>
<dbReference type="eggNOG" id="KOG0504">
    <property type="taxonomic scope" value="Eukaryota"/>
</dbReference>
<dbReference type="Gene3D" id="1.25.40.20">
    <property type="entry name" value="Ankyrin repeat-containing domain"/>
    <property type="match status" value="1"/>
</dbReference>
<organism evidence="2 3">
    <name type="scientific">Fomitopsis schrenkii</name>
    <name type="common">Brown rot fungus</name>
    <dbReference type="NCBI Taxonomy" id="2126942"/>
    <lineage>
        <taxon>Eukaryota</taxon>
        <taxon>Fungi</taxon>
        <taxon>Dikarya</taxon>
        <taxon>Basidiomycota</taxon>
        <taxon>Agaricomycotina</taxon>
        <taxon>Agaricomycetes</taxon>
        <taxon>Polyporales</taxon>
        <taxon>Fomitopsis</taxon>
    </lineage>
</organism>
<sequence length="196" mass="21063">MSLATPTADEIEDLLLACRYGDLEDVQQFVDKFGPEPLNDVRDERGNTILHMAAGNGHTDTLEFLLHHVSPALLSAQNAAKSTPLHWAALNAHLPVAQALVKCPCGPGVDLIDVKNEAGRTPLGEAENVGWEEGAKWFVEVMNLDEGAKGEEVHVAEDEDAEKIEVEIQDAEGQVAKMTIGQRLTAISPSDPPSAP</sequence>
<name>S8FG82_FOMSC</name>
<proteinExistence type="predicted"/>
<accession>S8FG82</accession>
<dbReference type="FunCoup" id="S8FG82">
    <property type="interactions" value="27"/>
</dbReference>
<dbReference type="SUPFAM" id="SSF48403">
    <property type="entry name" value="Ankyrin repeat"/>
    <property type="match status" value="1"/>
</dbReference>
<keyword evidence="3" id="KW-1185">Reference proteome</keyword>
<dbReference type="InterPro" id="IPR036770">
    <property type="entry name" value="Ankyrin_rpt-contain_sf"/>
</dbReference>
<dbReference type="PROSITE" id="PS50297">
    <property type="entry name" value="ANK_REP_REGION"/>
    <property type="match status" value="1"/>
</dbReference>
<dbReference type="PANTHER" id="PTHR24121:SF23">
    <property type="entry name" value="NO MECHANORECEPTOR POTENTIAL C, ISOFORM H"/>
    <property type="match status" value="1"/>
</dbReference>
<reference evidence="2 3" key="1">
    <citation type="journal article" date="2012" name="Science">
        <title>The Paleozoic origin of enzymatic lignin decomposition reconstructed from 31 fungal genomes.</title>
        <authorList>
            <person name="Floudas D."/>
            <person name="Binder M."/>
            <person name="Riley R."/>
            <person name="Barry K."/>
            <person name="Blanchette R.A."/>
            <person name="Henrissat B."/>
            <person name="Martinez A.T."/>
            <person name="Otillar R."/>
            <person name="Spatafora J.W."/>
            <person name="Yadav J.S."/>
            <person name="Aerts A."/>
            <person name="Benoit I."/>
            <person name="Boyd A."/>
            <person name="Carlson A."/>
            <person name="Copeland A."/>
            <person name="Coutinho P.M."/>
            <person name="de Vries R.P."/>
            <person name="Ferreira P."/>
            <person name="Findley K."/>
            <person name="Foster B."/>
            <person name="Gaskell J."/>
            <person name="Glotzer D."/>
            <person name="Gorecki P."/>
            <person name="Heitman J."/>
            <person name="Hesse C."/>
            <person name="Hori C."/>
            <person name="Igarashi K."/>
            <person name="Jurgens J.A."/>
            <person name="Kallen N."/>
            <person name="Kersten P."/>
            <person name="Kohler A."/>
            <person name="Kuees U."/>
            <person name="Kumar T.K.A."/>
            <person name="Kuo A."/>
            <person name="LaButti K."/>
            <person name="Larrondo L.F."/>
            <person name="Lindquist E."/>
            <person name="Ling A."/>
            <person name="Lombard V."/>
            <person name="Lucas S."/>
            <person name="Lundell T."/>
            <person name="Martin R."/>
            <person name="McLaughlin D.J."/>
            <person name="Morgenstern I."/>
            <person name="Morin E."/>
            <person name="Murat C."/>
            <person name="Nagy L.G."/>
            <person name="Nolan M."/>
            <person name="Ohm R.A."/>
            <person name="Patyshakuliyeva A."/>
            <person name="Rokas A."/>
            <person name="Ruiz-Duenas F.J."/>
            <person name="Sabat G."/>
            <person name="Salamov A."/>
            <person name="Samejima M."/>
            <person name="Schmutz J."/>
            <person name="Slot J.C."/>
            <person name="St John F."/>
            <person name="Stenlid J."/>
            <person name="Sun H."/>
            <person name="Sun S."/>
            <person name="Syed K."/>
            <person name="Tsang A."/>
            <person name="Wiebenga A."/>
            <person name="Young D."/>
            <person name="Pisabarro A."/>
            <person name="Eastwood D.C."/>
            <person name="Martin F."/>
            <person name="Cullen D."/>
            <person name="Grigoriev I.V."/>
            <person name="Hibbett D.S."/>
        </authorList>
    </citation>
    <scope>NUCLEOTIDE SEQUENCE</scope>
    <source>
        <strain evidence="3">FP-58527</strain>
    </source>
</reference>
<evidence type="ECO:0000313" key="2">
    <source>
        <dbReference type="EMBL" id="EPT00441.1"/>
    </source>
</evidence>
<dbReference type="OrthoDB" id="10057496at2759"/>